<organism evidence="1">
    <name type="scientific">Rhizophora mucronata</name>
    <name type="common">Asiatic mangrove</name>
    <dbReference type="NCBI Taxonomy" id="61149"/>
    <lineage>
        <taxon>Eukaryota</taxon>
        <taxon>Viridiplantae</taxon>
        <taxon>Streptophyta</taxon>
        <taxon>Embryophyta</taxon>
        <taxon>Tracheophyta</taxon>
        <taxon>Spermatophyta</taxon>
        <taxon>Magnoliopsida</taxon>
        <taxon>eudicotyledons</taxon>
        <taxon>Gunneridae</taxon>
        <taxon>Pentapetalae</taxon>
        <taxon>rosids</taxon>
        <taxon>fabids</taxon>
        <taxon>Malpighiales</taxon>
        <taxon>Rhizophoraceae</taxon>
        <taxon>Rhizophora</taxon>
    </lineage>
</organism>
<protein>
    <submittedName>
        <fullName evidence="1">Uncharacterized protein</fullName>
    </submittedName>
</protein>
<accession>A0A2P2NU09</accession>
<dbReference type="EMBL" id="GGEC01065450">
    <property type="protein sequence ID" value="MBX45934.1"/>
    <property type="molecule type" value="Transcribed_RNA"/>
</dbReference>
<name>A0A2P2NU09_RHIMU</name>
<proteinExistence type="predicted"/>
<sequence length="15" mass="1783">MFVFVLYLAPCLGYF</sequence>
<reference evidence="1" key="1">
    <citation type="submission" date="2018-02" db="EMBL/GenBank/DDBJ databases">
        <title>Rhizophora mucronata_Transcriptome.</title>
        <authorList>
            <person name="Meera S.P."/>
            <person name="Sreeshan A."/>
            <person name="Augustine A."/>
        </authorList>
    </citation>
    <scope>NUCLEOTIDE SEQUENCE</scope>
    <source>
        <tissue evidence="1">Leaf</tissue>
    </source>
</reference>
<evidence type="ECO:0000313" key="1">
    <source>
        <dbReference type="EMBL" id="MBX45934.1"/>
    </source>
</evidence>